<dbReference type="PROSITE" id="PS00108">
    <property type="entry name" value="PROTEIN_KINASE_ST"/>
    <property type="match status" value="1"/>
</dbReference>
<reference evidence="2 3" key="1">
    <citation type="journal article" date="2020" name="J. Phycol.">
        <title>Comparative genome analysis reveals Cyanidiococcus gen. nov., a new extremophilic red algal genus sister to Cyanidioschyzon (Cyanidioschyzonaceae, Rhodophyta).</title>
        <authorList>
            <person name="Liu S.-L."/>
            <person name="Chiang Y.-R."/>
            <person name="Yoon H.S."/>
            <person name="Fu H.-Y."/>
        </authorList>
    </citation>
    <scope>NUCLEOTIDE SEQUENCE [LARGE SCALE GENOMIC DNA]</scope>
    <source>
        <strain evidence="2 3">THAL066</strain>
    </source>
</reference>
<gene>
    <name evidence="2" type="primary">WNK4_3</name>
    <name evidence="2" type="ORF">F1559_004730</name>
</gene>
<keyword evidence="2" id="KW-0418">Kinase</keyword>
<protein>
    <submittedName>
        <fullName evidence="2">WNK lysine deficient protein kinase</fullName>
    </submittedName>
</protein>
<dbReference type="SUPFAM" id="SSF56112">
    <property type="entry name" value="Protein kinase-like (PK-like)"/>
    <property type="match status" value="1"/>
</dbReference>
<comment type="caution">
    <text evidence="2">The sequence shown here is derived from an EMBL/GenBank/DDBJ whole genome shotgun (WGS) entry which is preliminary data.</text>
</comment>
<keyword evidence="2" id="KW-0808">Transferase</keyword>
<evidence type="ECO:0000259" key="1">
    <source>
        <dbReference type="PROSITE" id="PS50011"/>
    </source>
</evidence>
<dbReference type="Gene3D" id="1.10.510.10">
    <property type="entry name" value="Transferase(Phosphotransferase) domain 1"/>
    <property type="match status" value="1"/>
</dbReference>
<dbReference type="InterPro" id="IPR008271">
    <property type="entry name" value="Ser/Thr_kinase_AS"/>
</dbReference>
<dbReference type="Proteomes" id="UP000530660">
    <property type="component" value="Unassembled WGS sequence"/>
</dbReference>
<dbReference type="AlphaFoldDB" id="A0A7J7IJF5"/>
<name>A0A7J7IJF5_9RHOD</name>
<dbReference type="InterPro" id="IPR050588">
    <property type="entry name" value="WNK_Ser-Thr_kinase"/>
</dbReference>
<dbReference type="Gene3D" id="3.30.200.20">
    <property type="entry name" value="Phosphorylase Kinase, domain 1"/>
    <property type="match status" value="1"/>
</dbReference>
<dbReference type="InterPro" id="IPR011009">
    <property type="entry name" value="Kinase-like_dom_sf"/>
</dbReference>
<feature type="domain" description="Protein kinase" evidence="1">
    <location>
        <begin position="346"/>
        <end position="609"/>
    </location>
</feature>
<dbReference type="Pfam" id="PF00069">
    <property type="entry name" value="Pkinase"/>
    <property type="match status" value="1"/>
</dbReference>
<dbReference type="PANTHER" id="PTHR13902">
    <property type="entry name" value="SERINE/THREONINE-PROTEIN KINASE WNK WITH NO LYSINE -RELATED"/>
    <property type="match status" value="1"/>
</dbReference>
<accession>A0A7J7IJF5</accession>
<proteinExistence type="predicted"/>
<dbReference type="PROSITE" id="PS50011">
    <property type="entry name" value="PROTEIN_KINASE_DOM"/>
    <property type="match status" value="1"/>
</dbReference>
<keyword evidence="3" id="KW-1185">Reference proteome</keyword>
<dbReference type="GO" id="GO:0004672">
    <property type="term" value="F:protein kinase activity"/>
    <property type="evidence" value="ECO:0007669"/>
    <property type="project" value="InterPro"/>
</dbReference>
<sequence>MNRKLRPAIASITICLVLSVVYLLGVPLLEQFAHEHGRVRSLGFWPIGRCLCSCKYRADLRDTRSRTQRYVTAAWLAGLRFWVGLFQAPGKHNPAVPAKPSHYERRVWDSDVSTQAISLSEVRNACFGKRFLSAGKRSRGGGSPHRAAAPLIALQGMLDDKDASIATTRIPPVSEVLEESEVLESQESHVPNLHADVNVPLTEESIDSKLLEACGSSMAGWSIWDVPRKLEQHFSASLQYDMVLASVRASAERAKRSLFHGSRGGTDRAQPNSDQKFAQSEKFESSHFDSLFSRAVDRLSCAASSAAEQTDTILSKVEHWGAVVVREWLRRLVFPTTVVSPSGRFRRTAELAAWGSTRDVYFAFDMRSGARVCWFEKLAENSERRSEKCLQRHLDLLRSLEHPRILRLLEGWIERDIFGCAVDSRYITPWLAGGDLAGNLRRMGPVPLELVYRWGAQILEAVVFMHSRSPPIVHRDLKPENILIDHRTGEIILADFHRSERLGELDPCVEASHGTPEYMPPELFEGITTVKSDVYAYGMTLLHILTLEKPYSECSSWNEIAERVLAGSPPESLERIPPGNLRDIIVECLQPAERRPSSFELLERFRGWALNESVKMAET</sequence>
<dbReference type="InterPro" id="IPR000719">
    <property type="entry name" value="Prot_kinase_dom"/>
</dbReference>
<organism evidence="2 3">
    <name type="scientific">Cyanidiococcus yangmingshanensis</name>
    <dbReference type="NCBI Taxonomy" id="2690220"/>
    <lineage>
        <taxon>Eukaryota</taxon>
        <taxon>Rhodophyta</taxon>
        <taxon>Bangiophyceae</taxon>
        <taxon>Cyanidiales</taxon>
        <taxon>Cyanidiaceae</taxon>
        <taxon>Cyanidiococcus</taxon>
    </lineage>
</organism>
<evidence type="ECO:0000313" key="3">
    <source>
        <dbReference type="Proteomes" id="UP000530660"/>
    </source>
</evidence>
<dbReference type="GO" id="GO:0005524">
    <property type="term" value="F:ATP binding"/>
    <property type="evidence" value="ECO:0007669"/>
    <property type="project" value="InterPro"/>
</dbReference>
<evidence type="ECO:0000313" key="2">
    <source>
        <dbReference type="EMBL" id="KAF6003158.1"/>
    </source>
</evidence>
<dbReference type="EMBL" id="VWRR01000008">
    <property type="protein sequence ID" value="KAF6003158.1"/>
    <property type="molecule type" value="Genomic_DNA"/>
</dbReference>
<dbReference type="OrthoDB" id="4062651at2759"/>
<dbReference type="SMART" id="SM00220">
    <property type="entry name" value="S_TKc"/>
    <property type="match status" value="1"/>
</dbReference>